<evidence type="ECO:0000259" key="6">
    <source>
        <dbReference type="Pfam" id="PF01593"/>
    </source>
</evidence>
<name>A0A1I2HZM5_9ACTN</name>
<dbReference type="Pfam" id="PF01593">
    <property type="entry name" value="Amino_oxidase"/>
    <property type="match status" value="1"/>
</dbReference>
<evidence type="ECO:0000313" key="7">
    <source>
        <dbReference type="EMBL" id="SFF35474.1"/>
    </source>
</evidence>
<feature type="binding site" evidence="4">
    <location>
        <position position="430"/>
    </location>
    <ligand>
        <name>FAD</name>
        <dbReference type="ChEBI" id="CHEBI:57692"/>
    </ligand>
</feature>
<evidence type="ECO:0000256" key="1">
    <source>
        <dbReference type="ARBA" id="ARBA00001974"/>
    </source>
</evidence>
<dbReference type="InterPro" id="IPR036188">
    <property type="entry name" value="FAD/NAD-bd_sf"/>
</dbReference>
<reference evidence="7 8" key="1">
    <citation type="submission" date="2016-10" db="EMBL/GenBank/DDBJ databases">
        <authorList>
            <person name="de Groot N.N."/>
        </authorList>
    </citation>
    <scope>NUCLEOTIDE SEQUENCE [LARGE SCALE GENOMIC DNA]</scope>
    <source>
        <strain evidence="7 8">CGMCC 4.3510</strain>
    </source>
</reference>
<comment type="cofactor">
    <cofactor evidence="1">
        <name>FAD</name>
        <dbReference type="ChEBI" id="CHEBI:57692"/>
    </cofactor>
</comment>
<dbReference type="GO" id="GO:0016491">
    <property type="term" value="F:oxidoreductase activity"/>
    <property type="evidence" value="ECO:0007669"/>
    <property type="project" value="UniProtKB-KW"/>
</dbReference>
<dbReference type="PRINTS" id="PR00757">
    <property type="entry name" value="AMINEOXDASEF"/>
</dbReference>
<evidence type="ECO:0000256" key="2">
    <source>
        <dbReference type="ARBA" id="ARBA00005995"/>
    </source>
</evidence>
<dbReference type="PANTHER" id="PTHR43563">
    <property type="entry name" value="AMINE OXIDASE"/>
    <property type="match status" value="1"/>
</dbReference>
<dbReference type="Gene3D" id="3.50.50.60">
    <property type="entry name" value="FAD/NAD(P)-binding domain"/>
    <property type="match status" value="1"/>
</dbReference>
<evidence type="ECO:0000256" key="5">
    <source>
        <dbReference type="SAM" id="MobiDB-lite"/>
    </source>
</evidence>
<feature type="binding site" evidence="4">
    <location>
        <begin position="41"/>
        <end position="42"/>
    </location>
    <ligand>
        <name>FAD</name>
        <dbReference type="ChEBI" id="CHEBI:57692"/>
    </ligand>
</feature>
<dbReference type="STRING" id="380248.SAMN05216251_11282"/>
<accession>A0A1I2HZM5</accession>
<dbReference type="Gene3D" id="1.10.405.10">
    <property type="entry name" value="Guanine Nucleotide Dissociation Inhibitor, domain 1"/>
    <property type="match status" value="1"/>
</dbReference>
<gene>
    <name evidence="7" type="ORF">SAMN05216251_11282</name>
</gene>
<dbReference type="EMBL" id="FONG01000012">
    <property type="protein sequence ID" value="SFF35474.1"/>
    <property type="molecule type" value="Genomic_DNA"/>
</dbReference>
<comment type="similarity">
    <text evidence="2">Belongs to the flavin monoamine oxidase family.</text>
</comment>
<proteinExistence type="inferred from homology"/>
<feature type="binding site" evidence="4">
    <location>
        <position position="242"/>
    </location>
    <ligand>
        <name>FAD</name>
        <dbReference type="ChEBI" id="CHEBI:57692"/>
    </ligand>
</feature>
<protein>
    <submittedName>
        <fullName evidence="7">Monoamine oxidase</fullName>
    </submittedName>
</protein>
<dbReference type="SUPFAM" id="SSF51905">
    <property type="entry name" value="FAD/NAD(P)-binding domain"/>
    <property type="match status" value="1"/>
</dbReference>
<dbReference type="SUPFAM" id="SSF54373">
    <property type="entry name" value="FAD-linked reductases, C-terminal domain"/>
    <property type="match status" value="1"/>
</dbReference>
<dbReference type="InterPro" id="IPR002937">
    <property type="entry name" value="Amino_oxidase"/>
</dbReference>
<dbReference type="PANTHER" id="PTHR43563:SF1">
    <property type="entry name" value="AMINE OXIDASE [FLAVIN-CONTAINING] B"/>
    <property type="match status" value="1"/>
</dbReference>
<evidence type="ECO:0000313" key="8">
    <source>
        <dbReference type="Proteomes" id="UP000199323"/>
    </source>
</evidence>
<feature type="region of interest" description="Disordered" evidence="5">
    <location>
        <begin position="458"/>
        <end position="479"/>
    </location>
</feature>
<organism evidence="7 8">
    <name type="scientific">Actinacidiphila alni</name>
    <dbReference type="NCBI Taxonomy" id="380248"/>
    <lineage>
        <taxon>Bacteria</taxon>
        <taxon>Bacillati</taxon>
        <taxon>Actinomycetota</taxon>
        <taxon>Actinomycetes</taxon>
        <taxon>Kitasatosporales</taxon>
        <taxon>Streptomycetaceae</taxon>
        <taxon>Actinacidiphila</taxon>
    </lineage>
</organism>
<evidence type="ECO:0000256" key="3">
    <source>
        <dbReference type="ARBA" id="ARBA00023002"/>
    </source>
</evidence>
<keyword evidence="3" id="KW-0560">Oxidoreductase</keyword>
<dbReference type="Proteomes" id="UP000199323">
    <property type="component" value="Unassembled WGS sequence"/>
</dbReference>
<dbReference type="InterPro" id="IPR001613">
    <property type="entry name" value="Flavin_amine_oxidase"/>
</dbReference>
<sequence length="479" mass="51793">MLHVTEEPSAEADVIVVGAGLAGLTATRELKDAGWTVKTLEARERVGGRLKGLDLGNGKAVDLGGEYFGDKSTMIAETAKSVGITGFRSYDEGERLTFVNGRRHAYSGLFPWRMGPAAIADLGQAILKIERLAKQVPPDGPWNAPNAEKLDSQTLWSWMQRNVTTATARAFITMMIEAAFCTRPSDVSLMHVLYYANASGGFRYLLEVSGGIQRYRFDGGAHSIPKRLAAKLPDEVRTGAPVRRIEQRSDSVVVSGPGFEYRGRWVVVAIPVTLAGRIDYAPALPGYRDQFTQRLPAGSAMKCLAVYDEPFWRADGLSGQITSSDGPFRVAFDTSPADGSPGVMSAFVTGSAARKLTRLTPAERRTAVLDGLVAGLGPKAGKPREFVEQNWLDEEFTRGCYHGWGPPGLYTAFGPALREPIGRIHWAGTESGVHQMGSMGGAVDSGRRVARELFARAAEERGEESKPDTTITEAVGRGR</sequence>
<feature type="binding site" evidence="4">
    <location>
        <position position="347"/>
    </location>
    <ligand>
        <name>substrate</name>
    </ligand>
</feature>
<keyword evidence="8" id="KW-1185">Reference proteome</keyword>
<dbReference type="InterPro" id="IPR050703">
    <property type="entry name" value="Flavin_MAO"/>
</dbReference>
<evidence type="ECO:0000256" key="4">
    <source>
        <dbReference type="PIRSR" id="PIRSR601613-1"/>
    </source>
</evidence>
<feature type="compositionally biased region" description="Basic and acidic residues" evidence="5">
    <location>
        <begin position="458"/>
        <end position="467"/>
    </location>
</feature>
<feature type="domain" description="Amine oxidase" evidence="6">
    <location>
        <begin position="21"/>
        <end position="453"/>
    </location>
</feature>
<dbReference type="AlphaFoldDB" id="A0A1I2HZM5"/>
<dbReference type="Gene3D" id="3.90.660.10">
    <property type="match status" value="1"/>
</dbReference>